<sequence>MVSNEWLEGVNICVWSIPIETKRNAGYVRTISLYCVLIIPNFLKL</sequence>
<dbReference type="EMBL" id="HG994357">
    <property type="protein sequence ID" value="CAF2124418.1"/>
    <property type="molecule type" value="Genomic_DNA"/>
</dbReference>
<gene>
    <name evidence="1" type="ORF">DARMORV10_A03P26440.1</name>
</gene>
<proteinExistence type="predicted"/>
<name>A0A816VHE4_BRANA</name>
<evidence type="ECO:0000313" key="1">
    <source>
        <dbReference type="EMBL" id="CAF2124418.1"/>
    </source>
</evidence>
<protein>
    <submittedName>
        <fullName evidence="1">(rape) hypothetical protein</fullName>
    </submittedName>
</protein>
<accession>A0A816VHE4</accession>
<dbReference type="AlphaFoldDB" id="A0A816VHE4"/>
<organism evidence="1">
    <name type="scientific">Brassica napus</name>
    <name type="common">Rape</name>
    <dbReference type="NCBI Taxonomy" id="3708"/>
    <lineage>
        <taxon>Eukaryota</taxon>
        <taxon>Viridiplantae</taxon>
        <taxon>Streptophyta</taxon>
        <taxon>Embryophyta</taxon>
        <taxon>Tracheophyta</taxon>
        <taxon>Spermatophyta</taxon>
        <taxon>Magnoliopsida</taxon>
        <taxon>eudicotyledons</taxon>
        <taxon>Gunneridae</taxon>
        <taxon>Pentapetalae</taxon>
        <taxon>rosids</taxon>
        <taxon>malvids</taxon>
        <taxon>Brassicales</taxon>
        <taxon>Brassicaceae</taxon>
        <taxon>Brassiceae</taxon>
        <taxon>Brassica</taxon>
    </lineage>
</organism>
<reference evidence="1" key="1">
    <citation type="submission" date="2021-01" db="EMBL/GenBank/DDBJ databases">
        <authorList>
            <consortium name="Genoscope - CEA"/>
            <person name="William W."/>
        </authorList>
    </citation>
    <scope>NUCLEOTIDE SEQUENCE</scope>
</reference>
<dbReference type="Proteomes" id="UP001295469">
    <property type="component" value="Chromosome A03"/>
</dbReference>